<dbReference type="HOGENOM" id="CLU_498494_0_0_11"/>
<proteinExistence type="predicted"/>
<feature type="transmembrane region" description="Helical" evidence="1">
    <location>
        <begin position="203"/>
        <end position="223"/>
    </location>
</feature>
<sequence length="546" mass="59604">MKSPTYLVVLVAVTAAAYAFADIHFAVGIDDLAGERYFNGELIVQGRFTWPLIAYLFNLHGYVPLVEDVIGSILIALGALLFSALFMMVSHRRFDVVASTIFSAIFVSCPLPADVLLYQSMGIAIGGCFILVALSLALTWHALTTTPVRSAVCLIGAIAAAIFAISWYESSAVVYVCAALFCLLLADEAPADNKAKNTRLHRVLRILGRGALFAGVLGVAILAESILDQAVMAQLAIEPSHRAANHPLERPVGNRHLLISWIFYYCLEGLVYAPVALLDIAFGIIIIVAIAEIPVHRSLVRVMLYLGLIAGLASITFLLRNTAEFRTAQAACLISGIAMALIYMKAANQKRTHPKLTSKRVLVPLSIACASAFCIAQVIALNQFFMTDWDRYLDEASIAQGIAHDIETAGLSEKPVVFTGDYRLMGPWRDATWARADDPRIHFLEGLHDFDRIDTTDPQYVLPLNGTGEYLSWGMKAFESQDEEFKFFAHVGCPLVQASAEQVADGRARSDGLPIWPQDGSIVDEGDYVIVHLGDTYPHRSGREAS</sequence>
<keyword evidence="1" id="KW-0472">Membrane</keyword>
<feature type="transmembrane region" description="Helical" evidence="1">
    <location>
        <begin position="123"/>
        <end position="143"/>
    </location>
</feature>
<evidence type="ECO:0000313" key="4">
    <source>
        <dbReference type="Proteomes" id="UP000000954"/>
    </source>
</evidence>
<evidence type="ECO:0000256" key="1">
    <source>
        <dbReference type="SAM" id="Phobius"/>
    </source>
</evidence>
<feature type="transmembrane region" description="Helical" evidence="1">
    <location>
        <begin position="325"/>
        <end position="344"/>
    </location>
</feature>
<evidence type="ECO:0000256" key="2">
    <source>
        <dbReference type="SAM" id="SignalP"/>
    </source>
</evidence>
<dbReference type="Proteomes" id="UP000000954">
    <property type="component" value="Chromosome"/>
</dbReference>
<protein>
    <recommendedName>
        <fullName evidence="5">Glycosyltransferase RgtA/B/C/D-like domain-containing protein</fullName>
    </recommendedName>
</protein>
<feature type="signal peptide" evidence="2">
    <location>
        <begin position="1"/>
        <end position="21"/>
    </location>
</feature>
<feature type="transmembrane region" description="Helical" evidence="1">
    <location>
        <begin position="150"/>
        <end position="167"/>
    </location>
</feature>
<dbReference type="AlphaFoldDB" id="C7MP97"/>
<gene>
    <name evidence="3" type="ordered locus">Ccur_10460</name>
</gene>
<keyword evidence="1" id="KW-0812">Transmembrane</keyword>
<dbReference type="eggNOG" id="ENOG5032V4P">
    <property type="taxonomic scope" value="Bacteria"/>
</dbReference>
<feature type="transmembrane region" description="Helical" evidence="1">
    <location>
        <begin position="96"/>
        <end position="117"/>
    </location>
</feature>
<feature type="chain" id="PRO_5039437912" description="Glycosyltransferase RgtA/B/C/D-like domain-containing protein" evidence="2">
    <location>
        <begin position="22"/>
        <end position="546"/>
    </location>
</feature>
<accession>C7MP97</accession>
<dbReference type="EMBL" id="CP001682">
    <property type="protein sequence ID" value="ACU94737.1"/>
    <property type="molecule type" value="Genomic_DNA"/>
</dbReference>
<dbReference type="KEGG" id="ccu:Ccur_10460"/>
<evidence type="ECO:0008006" key="5">
    <source>
        <dbReference type="Google" id="ProtNLM"/>
    </source>
</evidence>
<evidence type="ECO:0000313" key="3">
    <source>
        <dbReference type="EMBL" id="ACU94737.1"/>
    </source>
</evidence>
<feature type="transmembrane region" description="Helical" evidence="1">
    <location>
        <begin position="302"/>
        <end position="319"/>
    </location>
</feature>
<keyword evidence="1" id="KW-1133">Transmembrane helix</keyword>
<feature type="transmembrane region" description="Helical" evidence="1">
    <location>
        <begin position="262"/>
        <end position="290"/>
    </location>
</feature>
<feature type="transmembrane region" description="Helical" evidence="1">
    <location>
        <begin position="69"/>
        <end position="89"/>
    </location>
</feature>
<feature type="transmembrane region" description="Helical" evidence="1">
    <location>
        <begin position="173"/>
        <end position="191"/>
    </location>
</feature>
<keyword evidence="2" id="KW-0732">Signal</keyword>
<reference evidence="3 4" key="1">
    <citation type="journal article" date="2009" name="Stand. Genomic Sci.">
        <title>Complete genome sequence of Cryptobacterium curtum type strain (12-3).</title>
        <authorList>
            <person name="Mavrommatis K."/>
            <person name="Pukall R."/>
            <person name="Rohde C."/>
            <person name="Chen F."/>
            <person name="Sims D."/>
            <person name="Brettin T."/>
            <person name="Kuske C."/>
            <person name="Detter J.C."/>
            <person name="Han C."/>
            <person name="Lapidus A."/>
            <person name="Copeland A."/>
            <person name="Glavina Del Rio T."/>
            <person name="Nolan M."/>
            <person name="Lucas S."/>
            <person name="Tice H."/>
            <person name="Cheng J.F."/>
            <person name="Bruce D."/>
            <person name="Goodwin L."/>
            <person name="Pitluck S."/>
            <person name="Ovchinnikova G."/>
            <person name="Pati A."/>
            <person name="Ivanova N."/>
            <person name="Chen A."/>
            <person name="Palaniappan K."/>
            <person name="Chain P."/>
            <person name="D'haeseleer P."/>
            <person name="Goker M."/>
            <person name="Bristow J."/>
            <person name="Eisen J.A."/>
            <person name="Markowitz V."/>
            <person name="Hugenholtz P."/>
            <person name="Rohde M."/>
            <person name="Klenk H.P."/>
            <person name="Kyrpides N.C."/>
        </authorList>
    </citation>
    <scope>NUCLEOTIDE SEQUENCE [LARGE SCALE GENOMIC DNA]</scope>
    <source>
        <strain evidence="4">ATCC 700683 / DSM 15641 / 12-3</strain>
    </source>
</reference>
<dbReference type="STRING" id="469378.Ccur_10460"/>
<keyword evidence="4" id="KW-1185">Reference proteome</keyword>
<feature type="transmembrane region" description="Helical" evidence="1">
    <location>
        <begin position="365"/>
        <end position="385"/>
    </location>
</feature>
<name>C7MP97_CRYCD</name>
<organism evidence="3 4">
    <name type="scientific">Cryptobacterium curtum (strain ATCC 700683 / DSM 15641 / CCUG 43107 / 12-3)</name>
    <dbReference type="NCBI Taxonomy" id="469378"/>
    <lineage>
        <taxon>Bacteria</taxon>
        <taxon>Bacillati</taxon>
        <taxon>Actinomycetota</taxon>
        <taxon>Coriobacteriia</taxon>
        <taxon>Eggerthellales</taxon>
        <taxon>Eggerthellaceae</taxon>
        <taxon>Cryptobacterium</taxon>
    </lineage>
</organism>